<reference evidence="2 3" key="1">
    <citation type="submission" date="2015-09" db="EMBL/GenBank/DDBJ databases">
        <title>Draft genome of the parasitic nematode Teladorsagia circumcincta isolate WARC Sus (inbred).</title>
        <authorList>
            <person name="Mitreva M."/>
        </authorList>
    </citation>
    <scope>NUCLEOTIDE SEQUENCE [LARGE SCALE GENOMIC DNA]</scope>
    <source>
        <strain evidence="2 3">S</strain>
    </source>
</reference>
<keyword evidence="3" id="KW-1185">Reference proteome</keyword>
<evidence type="ECO:0000313" key="3">
    <source>
        <dbReference type="Proteomes" id="UP000230423"/>
    </source>
</evidence>
<dbReference type="InterPro" id="IPR005018">
    <property type="entry name" value="DOMON_domain"/>
</dbReference>
<protein>
    <submittedName>
        <fullName evidence="2">DOMON domain protein</fullName>
    </submittedName>
</protein>
<dbReference type="GO" id="GO:1900449">
    <property type="term" value="P:regulation of glutamate receptor signaling pathway"/>
    <property type="evidence" value="ECO:0007669"/>
    <property type="project" value="InterPro"/>
</dbReference>
<feature type="domain" description="DOMON" evidence="1">
    <location>
        <begin position="27"/>
        <end position="144"/>
    </location>
</feature>
<dbReference type="AlphaFoldDB" id="A0A2G9UA38"/>
<name>A0A2G9UA38_TELCI</name>
<proteinExistence type="predicted"/>
<feature type="non-terminal residue" evidence="2">
    <location>
        <position position="237"/>
    </location>
</feature>
<dbReference type="Proteomes" id="UP000230423">
    <property type="component" value="Unassembled WGS sequence"/>
</dbReference>
<dbReference type="PANTHER" id="PTHR46902:SF1">
    <property type="entry name" value="DOMON DOMAIN-CONTAINING PROTEIN FRRS1L"/>
    <property type="match status" value="1"/>
</dbReference>
<dbReference type="EMBL" id="KZ347845">
    <property type="protein sequence ID" value="PIO67055.1"/>
    <property type="molecule type" value="Genomic_DNA"/>
</dbReference>
<dbReference type="PROSITE" id="PS50836">
    <property type="entry name" value="DOMON"/>
    <property type="match status" value="1"/>
</dbReference>
<organism evidence="2 3">
    <name type="scientific">Teladorsagia circumcincta</name>
    <name type="common">Brown stomach worm</name>
    <name type="synonym">Ostertagia circumcincta</name>
    <dbReference type="NCBI Taxonomy" id="45464"/>
    <lineage>
        <taxon>Eukaryota</taxon>
        <taxon>Metazoa</taxon>
        <taxon>Ecdysozoa</taxon>
        <taxon>Nematoda</taxon>
        <taxon>Chromadorea</taxon>
        <taxon>Rhabditida</taxon>
        <taxon>Rhabditina</taxon>
        <taxon>Rhabditomorpha</taxon>
        <taxon>Strongyloidea</taxon>
        <taxon>Trichostrongylidae</taxon>
        <taxon>Teladorsagia</taxon>
    </lineage>
</organism>
<dbReference type="GO" id="GO:0099072">
    <property type="term" value="P:regulation of postsynaptic membrane neurotransmitter receptor levels"/>
    <property type="evidence" value="ECO:0007669"/>
    <property type="project" value="TreeGrafter"/>
</dbReference>
<dbReference type="Pfam" id="PF03351">
    <property type="entry name" value="DOMON"/>
    <property type="match status" value="1"/>
</dbReference>
<gene>
    <name evidence="2" type="ORF">TELCIR_11209</name>
</gene>
<dbReference type="PANTHER" id="PTHR46902">
    <property type="entry name" value="DOMON DOMAIN-CONTAINING PROTEIN FRRS1L"/>
    <property type="match status" value="1"/>
</dbReference>
<dbReference type="InterPro" id="IPR042789">
    <property type="entry name" value="FRRS1L"/>
</dbReference>
<dbReference type="SMART" id="SM00664">
    <property type="entry name" value="DoH"/>
    <property type="match status" value="1"/>
</dbReference>
<evidence type="ECO:0000313" key="2">
    <source>
        <dbReference type="EMBL" id="PIO67055.1"/>
    </source>
</evidence>
<sequence length="237" mass="26356">MAKERYKITHRKAVTLAKKYPSQMRPAMAPMPLKVMPDGDELEMEIEGTPSSANGYVAVGFSEDQKMGNDMVVFCARFNNAVKGGLARNVRPPRVENNTGVQTIVSATTQGDAIKCVIRQVIKPEDRPELFDLSLSYYILFARGPYVEKDGRAEIQNHTPQGRYVGKEVSLADVTGRGTNTTGDGDEPKPESTLYGLAMKKHSVKARDPAKWWEIGWGCQKSELGTLRFRIFMILGK</sequence>
<accession>A0A2G9UA38</accession>
<dbReference type="OrthoDB" id="5875258at2759"/>
<evidence type="ECO:0000259" key="1">
    <source>
        <dbReference type="PROSITE" id="PS50836"/>
    </source>
</evidence>